<reference evidence="9" key="1">
    <citation type="journal article" date="2020" name="Phytopathology">
        <title>Genome Sequence Resources of Colletotrichum truncatum, C. plurivorum, C. musicola, and C. sojae: Four Species Pathogenic to Soybean (Glycine max).</title>
        <authorList>
            <person name="Rogerio F."/>
            <person name="Boufleur T.R."/>
            <person name="Ciampi-Guillardi M."/>
            <person name="Sukno S.A."/>
            <person name="Thon M.R."/>
            <person name="Massola Junior N.S."/>
            <person name="Baroncelli R."/>
        </authorList>
    </citation>
    <scope>NUCLEOTIDE SEQUENCE</scope>
    <source>
        <strain evidence="9">LFN0074</strain>
    </source>
</reference>
<dbReference type="PANTHER" id="PTHR31285:SF0">
    <property type="entry name" value="NICOTINAMIDE MONONUCLEOTIDE ADENYLYLTRANSFERASE"/>
    <property type="match status" value="1"/>
</dbReference>
<dbReference type="CDD" id="cd02165">
    <property type="entry name" value="NMNAT"/>
    <property type="match status" value="1"/>
</dbReference>
<accession>A0A8H6JTT8</accession>
<proteinExistence type="predicted"/>
<dbReference type="GO" id="GO:0016887">
    <property type="term" value="F:ATP hydrolysis activity"/>
    <property type="evidence" value="ECO:0007669"/>
    <property type="project" value="TreeGrafter"/>
</dbReference>
<evidence type="ECO:0000256" key="4">
    <source>
        <dbReference type="ARBA" id="ARBA00022695"/>
    </source>
</evidence>
<keyword evidence="2" id="KW-0662">Pyridine nucleotide biosynthesis</keyword>
<protein>
    <submittedName>
        <fullName evidence="9">Cytidylyltransferase family protein</fullName>
    </submittedName>
</protein>
<evidence type="ECO:0000256" key="7">
    <source>
        <dbReference type="ARBA" id="ARBA00023027"/>
    </source>
</evidence>
<keyword evidence="10" id="KW-1185">Reference proteome</keyword>
<dbReference type="AlphaFoldDB" id="A0A8H6JTT8"/>
<dbReference type="GO" id="GO:0005737">
    <property type="term" value="C:cytoplasm"/>
    <property type="evidence" value="ECO:0007669"/>
    <property type="project" value="TreeGrafter"/>
</dbReference>
<evidence type="ECO:0000256" key="8">
    <source>
        <dbReference type="ARBA" id="ARBA00049001"/>
    </source>
</evidence>
<keyword evidence="6" id="KW-0067">ATP-binding</keyword>
<comment type="caution">
    <text evidence="9">The sequence shown here is derived from an EMBL/GenBank/DDBJ whole genome shotgun (WGS) entry which is preliminary data.</text>
</comment>
<dbReference type="GO" id="GO:0000309">
    <property type="term" value="F:nicotinamide-nucleotide adenylyltransferase activity"/>
    <property type="evidence" value="ECO:0007669"/>
    <property type="project" value="UniProtKB-EC"/>
</dbReference>
<sequence length="286" mass="31554">MSSRKSLVELFNRSLTAFQTSNDAFRVVYTLPRLADSPSSPAPRQPRQKVDSLVVLDSSFNPPTLAHLRMAKSALRERNIASGGGGGGARLLLLLAVNNADKKPKPASFGERLGMMHDFAEDLLEEEENGVEVDLGLTTRPYFHEKSSVIAEQGGYGGAEQIYLVGFDTLIRIFDGKYYDDMGAELGPFLGRSRVRVTMRIDDAWGDEEEQEKYLEGLREGGLEAVGGRAEWAERVEMVRGRGQGEEVVSSTRVREAAARGDGEGLKGLLSARVRDWVLEEGLYRE</sequence>
<dbReference type="EMBL" id="WIGM01000619">
    <property type="protein sequence ID" value="KAF6819224.1"/>
    <property type="molecule type" value="Genomic_DNA"/>
</dbReference>
<evidence type="ECO:0000256" key="6">
    <source>
        <dbReference type="ARBA" id="ARBA00022840"/>
    </source>
</evidence>
<dbReference type="GO" id="GO:0005524">
    <property type="term" value="F:ATP binding"/>
    <property type="evidence" value="ECO:0007669"/>
    <property type="project" value="UniProtKB-KW"/>
</dbReference>
<evidence type="ECO:0000313" key="10">
    <source>
        <dbReference type="Proteomes" id="UP000639643"/>
    </source>
</evidence>
<evidence type="ECO:0000256" key="5">
    <source>
        <dbReference type="ARBA" id="ARBA00022741"/>
    </source>
</evidence>
<keyword evidence="3 9" id="KW-0808">Transferase</keyword>
<dbReference type="GO" id="GO:0009435">
    <property type="term" value="P:NAD+ biosynthetic process"/>
    <property type="evidence" value="ECO:0007669"/>
    <property type="project" value="UniProtKB-UniPathway"/>
</dbReference>
<dbReference type="OrthoDB" id="5591297at2759"/>
<comment type="pathway">
    <text evidence="1">Cofactor biosynthesis; NAD(+) biosynthesis.</text>
</comment>
<dbReference type="Gene3D" id="3.40.50.620">
    <property type="entry name" value="HUPs"/>
    <property type="match status" value="1"/>
</dbReference>
<evidence type="ECO:0000256" key="1">
    <source>
        <dbReference type="ARBA" id="ARBA00004790"/>
    </source>
</evidence>
<comment type="catalytic activity">
    <reaction evidence="8">
        <text>beta-nicotinamide D-ribonucleotide + ATP + H(+) = diphosphate + NAD(+)</text>
        <dbReference type="Rhea" id="RHEA:21360"/>
        <dbReference type="ChEBI" id="CHEBI:14649"/>
        <dbReference type="ChEBI" id="CHEBI:15378"/>
        <dbReference type="ChEBI" id="CHEBI:30616"/>
        <dbReference type="ChEBI" id="CHEBI:33019"/>
        <dbReference type="ChEBI" id="CHEBI:57540"/>
        <dbReference type="EC" id="2.7.7.1"/>
    </reaction>
</comment>
<gene>
    <name evidence="9" type="ORF">CMUS01_11757</name>
</gene>
<organism evidence="9 10">
    <name type="scientific">Colletotrichum musicola</name>
    <dbReference type="NCBI Taxonomy" id="2175873"/>
    <lineage>
        <taxon>Eukaryota</taxon>
        <taxon>Fungi</taxon>
        <taxon>Dikarya</taxon>
        <taxon>Ascomycota</taxon>
        <taxon>Pezizomycotina</taxon>
        <taxon>Sordariomycetes</taxon>
        <taxon>Hypocreomycetidae</taxon>
        <taxon>Glomerellales</taxon>
        <taxon>Glomerellaceae</taxon>
        <taxon>Colletotrichum</taxon>
        <taxon>Colletotrichum orchidearum species complex</taxon>
    </lineage>
</organism>
<evidence type="ECO:0000256" key="3">
    <source>
        <dbReference type="ARBA" id="ARBA00022679"/>
    </source>
</evidence>
<dbReference type="UniPathway" id="UPA00253">
    <property type="reaction ID" value="UER00600"/>
</dbReference>
<evidence type="ECO:0000256" key="2">
    <source>
        <dbReference type="ARBA" id="ARBA00022642"/>
    </source>
</evidence>
<evidence type="ECO:0000313" key="9">
    <source>
        <dbReference type="EMBL" id="KAF6819224.1"/>
    </source>
</evidence>
<keyword evidence="7" id="KW-0520">NAD</keyword>
<dbReference type="Proteomes" id="UP000639643">
    <property type="component" value="Unassembled WGS sequence"/>
</dbReference>
<dbReference type="SUPFAM" id="SSF52374">
    <property type="entry name" value="Nucleotidylyl transferase"/>
    <property type="match status" value="1"/>
</dbReference>
<name>A0A8H6JTT8_9PEZI</name>
<keyword evidence="5" id="KW-0547">Nucleotide-binding</keyword>
<dbReference type="InterPro" id="IPR005248">
    <property type="entry name" value="NadD/NMNAT"/>
</dbReference>
<dbReference type="GO" id="GO:0005634">
    <property type="term" value="C:nucleus"/>
    <property type="evidence" value="ECO:0007669"/>
    <property type="project" value="TreeGrafter"/>
</dbReference>
<dbReference type="InterPro" id="IPR014729">
    <property type="entry name" value="Rossmann-like_a/b/a_fold"/>
</dbReference>
<keyword evidence="4 9" id="KW-0548">Nucleotidyltransferase</keyword>
<dbReference type="PANTHER" id="PTHR31285">
    <property type="entry name" value="NICOTINAMIDE MONONUCLEOTIDE ADENYLYLTRANSFERASE"/>
    <property type="match status" value="1"/>
</dbReference>